<dbReference type="OrthoDB" id="3027018at2759"/>
<accession>A0A0H2SGJ0</accession>
<reference evidence="1 2" key="1">
    <citation type="submission" date="2015-04" db="EMBL/GenBank/DDBJ databases">
        <title>Complete genome sequence of Schizopora paradoxa KUC8140, a cosmopolitan wood degrader in East Asia.</title>
        <authorList>
            <consortium name="DOE Joint Genome Institute"/>
            <person name="Min B."/>
            <person name="Park H."/>
            <person name="Jang Y."/>
            <person name="Kim J.-J."/>
            <person name="Kim K.H."/>
            <person name="Pangilinan J."/>
            <person name="Lipzen A."/>
            <person name="Riley R."/>
            <person name="Grigoriev I.V."/>
            <person name="Spatafora J.W."/>
            <person name="Choi I.-G."/>
        </authorList>
    </citation>
    <scope>NUCLEOTIDE SEQUENCE [LARGE SCALE GENOMIC DNA]</scope>
    <source>
        <strain evidence="1 2">KUC8140</strain>
    </source>
</reference>
<sequence length="557" mass="63694">MVAMDEVFVLAGVPVDGDTLELFEIVMNVVGERRKRGHKRIRGRDLWLEVSKRDSQFLRLLTPPSNTMEVEQTANAATSVKKVMSFVTAVSESLQETLTYLTSVKSPGWGLLALPDELIGNIIELAVYGDRAEIDLSALQLSHVCRRFRDVAIHLPVIWTDLSCRSHGHALVGLYAERSNGLGLNICSNDNYLNPKEPHPHDRYRVDACGRFLQATLPYCDEWRSFFYLGNHSKHLLLRKDLRLPRLVQLRVCKDNIHIFEQYEMPIINSVHFFDVIPQRPLASSLTSFSIILNKPNGMNMDDCTSLLKFFEATPSIVDLQMRFCCGVKIEDTSIVPVVTLENVQVFKLDVANPSHTGVYRLVQSIQMPNLSAMDLYVSYENRHQSPPPNSDVFDLLPDPSIHANLRHLRLSATFNSYFWNYHEAEFLKKSKSNGKLFGFILTLDATKAPYLTSLTLRTNFDFRLTGTQFFPLRHLELDKCKRVTRALLKDLRKGLGRTNEREAFQEVILYDCPRIPKNNRSSNLVGGKMRVLLKAPRIPMGFEGLYREKLSFWKMT</sequence>
<dbReference type="EMBL" id="KQ085919">
    <property type="protein sequence ID" value="KLO16181.1"/>
    <property type="molecule type" value="Genomic_DNA"/>
</dbReference>
<gene>
    <name evidence="1" type="ORF">SCHPADRAFT_995285</name>
</gene>
<keyword evidence="2" id="KW-1185">Reference proteome</keyword>
<dbReference type="Proteomes" id="UP000053477">
    <property type="component" value="Unassembled WGS sequence"/>
</dbReference>
<proteinExistence type="predicted"/>
<evidence type="ECO:0000313" key="1">
    <source>
        <dbReference type="EMBL" id="KLO16181.1"/>
    </source>
</evidence>
<organism evidence="1 2">
    <name type="scientific">Schizopora paradoxa</name>
    <dbReference type="NCBI Taxonomy" id="27342"/>
    <lineage>
        <taxon>Eukaryota</taxon>
        <taxon>Fungi</taxon>
        <taxon>Dikarya</taxon>
        <taxon>Basidiomycota</taxon>
        <taxon>Agaricomycotina</taxon>
        <taxon>Agaricomycetes</taxon>
        <taxon>Hymenochaetales</taxon>
        <taxon>Schizoporaceae</taxon>
        <taxon>Schizopora</taxon>
    </lineage>
</organism>
<evidence type="ECO:0000313" key="2">
    <source>
        <dbReference type="Proteomes" id="UP000053477"/>
    </source>
</evidence>
<dbReference type="InParanoid" id="A0A0H2SGJ0"/>
<dbReference type="AlphaFoldDB" id="A0A0H2SGJ0"/>
<protein>
    <submittedName>
        <fullName evidence="1">Uncharacterized protein</fullName>
    </submittedName>
</protein>
<name>A0A0H2SGJ0_9AGAM</name>